<proteinExistence type="predicted"/>
<gene>
    <name evidence="2" type="ORF">EYF80_031114</name>
</gene>
<organism evidence="2 3">
    <name type="scientific">Liparis tanakae</name>
    <name type="common">Tanaka's snailfish</name>
    <dbReference type="NCBI Taxonomy" id="230148"/>
    <lineage>
        <taxon>Eukaryota</taxon>
        <taxon>Metazoa</taxon>
        <taxon>Chordata</taxon>
        <taxon>Craniata</taxon>
        <taxon>Vertebrata</taxon>
        <taxon>Euteleostomi</taxon>
        <taxon>Actinopterygii</taxon>
        <taxon>Neopterygii</taxon>
        <taxon>Teleostei</taxon>
        <taxon>Neoteleostei</taxon>
        <taxon>Acanthomorphata</taxon>
        <taxon>Eupercaria</taxon>
        <taxon>Perciformes</taxon>
        <taxon>Cottioidei</taxon>
        <taxon>Cottales</taxon>
        <taxon>Liparidae</taxon>
        <taxon>Liparis</taxon>
    </lineage>
</organism>
<dbReference type="Proteomes" id="UP000314294">
    <property type="component" value="Unassembled WGS sequence"/>
</dbReference>
<dbReference type="EMBL" id="SRLO01000373">
    <property type="protein sequence ID" value="TNN58700.1"/>
    <property type="molecule type" value="Genomic_DNA"/>
</dbReference>
<evidence type="ECO:0000313" key="2">
    <source>
        <dbReference type="EMBL" id="TNN58700.1"/>
    </source>
</evidence>
<accession>A0A4Z2GZM8</accession>
<dbReference type="AlphaFoldDB" id="A0A4Z2GZM8"/>
<comment type="caution">
    <text evidence="2">The sequence shown here is derived from an EMBL/GenBank/DDBJ whole genome shotgun (WGS) entry which is preliminary data.</text>
</comment>
<protein>
    <submittedName>
        <fullName evidence="2">Uncharacterized protein</fullName>
    </submittedName>
</protein>
<evidence type="ECO:0000313" key="3">
    <source>
        <dbReference type="Proteomes" id="UP000314294"/>
    </source>
</evidence>
<reference evidence="2 3" key="1">
    <citation type="submission" date="2019-03" db="EMBL/GenBank/DDBJ databases">
        <title>First draft genome of Liparis tanakae, snailfish: a comprehensive survey of snailfish specific genes.</title>
        <authorList>
            <person name="Kim W."/>
            <person name="Song I."/>
            <person name="Jeong J.-H."/>
            <person name="Kim D."/>
            <person name="Kim S."/>
            <person name="Ryu S."/>
            <person name="Song J.Y."/>
            <person name="Lee S.K."/>
        </authorList>
    </citation>
    <scope>NUCLEOTIDE SEQUENCE [LARGE SCALE GENOMIC DNA]</scope>
    <source>
        <tissue evidence="2">Muscle</tissue>
    </source>
</reference>
<feature type="compositionally biased region" description="Pro residues" evidence="1">
    <location>
        <begin position="7"/>
        <end position="24"/>
    </location>
</feature>
<keyword evidence="3" id="KW-1185">Reference proteome</keyword>
<sequence length="67" mass="7299">MFTCSPSAPPIPSVPSPPPTPPPLQRLLFEAAEGGGVERLRRLVLRCQQVGVSLSERPNIRHSELTQ</sequence>
<feature type="region of interest" description="Disordered" evidence="1">
    <location>
        <begin position="1"/>
        <end position="26"/>
    </location>
</feature>
<evidence type="ECO:0000256" key="1">
    <source>
        <dbReference type="SAM" id="MobiDB-lite"/>
    </source>
</evidence>
<name>A0A4Z2GZM8_9TELE</name>